<evidence type="ECO:0000256" key="6">
    <source>
        <dbReference type="SAM" id="Phobius"/>
    </source>
</evidence>
<dbReference type="AlphaFoldDB" id="A0A0S4JRZ1"/>
<dbReference type="OMA" id="LCITTNI"/>
<feature type="transmembrane region" description="Helical" evidence="6">
    <location>
        <begin position="191"/>
        <end position="210"/>
    </location>
</feature>
<dbReference type="InterPro" id="IPR050186">
    <property type="entry name" value="TPT_transporter"/>
</dbReference>
<dbReference type="InterPro" id="IPR004853">
    <property type="entry name" value="Sugar_P_trans_dom"/>
</dbReference>
<protein>
    <submittedName>
        <fullName evidence="8">Triose phosphate transporter, putative</fullName>
    </submittedName>
</protein>
<accession>A0A0S4JRZ1</accession>
<feature type="transmembrane region" description="Helical" evidence="6">
    <location>
        <begin position="157"/>
        <end position="179"/>
    </location>
</feature>
<proteinExistence type="predicted"/>
<dbReference type="PANTHER" id="PTHR11132">
    <property type="entry name" value="SOLUTE CARRIER FAMILY 35"/>
    <property type="match status" value="1"/>
</dbReference>
<evidence type="ECO:0000256" key="4">
    <source>
        <dbReference type="ARBA" id="ARBA00023136"/>
    </source>
</evidence>
<keyword evidence="2 6" id="KW-0812">Transmembrane</keyword>
<feature type="transmembrane region" description="Helical" evidence="6">
    <location>
        <begin position="281"/>
        <end position="298"/>
    </location>
</feature>
<reference evidence="9" key="1">
    <citation type="submission" date="2015-09" db="EMBL/GenBank/DDBJ databases">
        <authorList>
            <consortium name="Pathogen Informatics"/>
        </authorList>
    </citation>
    <scope>NUCLEOTIDE SEQUENCE [LARGE SCALE GENOMIC DNA]</scope>
    <source>
        <strain evidence="9">Lake Konstanz</strain>
    </source>
</reference>
<evidence type="ECO:0000256" key="5">
    <source>
        <dbReference type="SAM" id="MobiDB-lite"/>
    </source>
</evidence>
<feature type="transmembrane region" description="Helical" evidence="6">
    <location>
        <begin position="107"/>
        <end position="126"/>
    </location>
</feature>
<dbReference type="GO" id="GO:0016020">
    <property type="term" value="C:membrane"/>
    <property type="evidence" value="ECO:0007669"/>
    <property type="project" value="UniProtKB-SubCell"/>
</dbReference>
<gene>
    <name evidence="8" type="ORF">BSAL_02910</name>
</gene>
<feature type="transmembrane region" description="Helical" evidence="6">
    <location>
        <begin position="44"/>
        <end position="62"/>
    </location>
</feature>
<feature type="transmembrane region" description="Helical" evidence="6">
    <location>
        <begin position="258"/>
        <end position="275"/>
    </location>
</feature>
<keyword evidence="4 6" id="KW-0472">Membrane</keyword>
<keyword evidence="3 6" id="KW-1133">Transmembrane helix</keyword>
<dbReference type="EMBL" id="CYKH01002103">
    <property type="protein sequence ID" value="CUG92987.1"/>
    <property type="molecule type" value="Genomic_DNA"/>
</dbReference>
<evidence type="ECO:0000259" key="7">
    <source>
        <dbReference type="Pfam" id="PF03151"/>
    </source>
</evidence>
<dbReference type="Pfam" id="PF03151">
    <property type="entry name" value="TPT"/>
    <property type="match status" value="1"/>
</dbReference>
<feature type="transmembrane region" description="Helical" evidence="6">
    <location>
        <begin position="82"/>
        <end position="101"/>
    </location>
</feature>
<dbReference type="InterPro" id="IPR037185">
    <property type="entry name" value="EmrE-like"/>
</dbReference>
<evidence type="ECO:0000256" key="2">
    <source>
        <dbReference type="ARBA" id="ARBA00022692"/>
    </source>
</evidence>
<evidence type="ECO:0000313" key="9">
    <source>
        <dbReference type="Proteomes" id="UP000051952"/>
    </source>
</evidence>
<feature type="domain" description="Sugar phosphate transporter" evidence="7">
    <location>
        <begin position="26"/>
        <end position="295"/>
    </location>
</feature>
<evidence type="ECO:0000256" key="3">
    <source>
        <dbReference type="ARBA" id="ARBA00022989"/>
    </source>
</evidence>
<dbReference type="OrthoDB" id="5547497at2759"/>
<feature type="transmembrane region" description="Helical" evidence="6">
    <location>
        <begin position="225"/>
        <end position="246"/>
    </location>
</feature>
<feature type="transmembrane region" description="Helical" evidence="6">
    <location>
        <begin position="17"/>
        <end position="38"/>
    </location>
</feature>
<sequence length="321" mass="35396">MSTEVDQHSSTLAQLRVPFYLFLNAASSIGIVVTNKLVFQVYNFKYGTLLTFIHFVITYLGLEVCRRLGVFEKKSVDLWKILPLCLSFCGFVALTNISLVYNSVGFYQLMKVLTTPLIAFIQTFFYNTTFTTPVKASLTIICVGVAIATVTDTDANMVGTLVATSALLVTAMYQIWVGTKQKELECNSYQLLYLQAPISAAILIPLIPLLDNLSTLTEIPSNETIVAILVSSILAFLVNLSIFLVIGSTSPITYNVLGHFKLTVILVLGFLVFGAPLTPQNVTGIVVTISGVVWYTHLKQNEKKPEPEKKTLEETGDQSRK</sequence>
<comment type="subcellular location">
    <subcellularLocation>
        <location evidence="1">Membrane</location>
        <topology evidence="1">Multi-pass membrane protein</topology>
    </subcellularLocation>
</comment>
<evidence type="ECO:0000256" key="1">
    <source>
        <dbReference type="ARBA" id="ARBA00004141"/>
    </source>
</evidence>
<dbReference type="SUPFAM" id="SSF103481">
    <property type="entry name" value="Multidrug resistance efflux transporter EmrE"/>
    <property type="match status" value="1"/>
</dbReference>
<name>A0A0S4JRZ1_BODSA</name>
<feature type="region of interest" description="Disordered" evidence="5">
    <location>
        <begin position="302"/>
        <end position="321"/>
    </location>
</feature>
<dbReference type="Proteomes" id="UP000051952">
    <property type="component" value="Unassembled WGS sequence"/>
</dbReference>
<keyword evidence="9" id="KW-1185">Reference proteome</keyword>
<feature type="transmembrane region" description="Helical" evidence="6">
    <location>
        <begin position="133"/>
        <end position="151"/>
    </location>
</feature>
<dbReference type="VEuPathDB" id="TriTrypDB:BSAL_02910"/>
<evidence type="ECO:0000313" key="8">
    <source>
        <dbReference type="EMBL" id="CUG92987.1"/>
    </source>
</evidence>
<organism evidence="8 9">
    <name type="scientific">Bodo saltans</name>
    <name type="common">Flagellated protozoan</name>
    <dbReference type="NCBI Taxonomy" id="75058"/>
    <lineage>
        <taxon>Eukaryota</taxon>
        <taxon>Discoba</taxon>
        <taxon>Euglenozoa</taxon>
        <taxon>Kinetoplastea</taxon>
        <taxon>Metakinetoplastina</taxon>
        <taxon>Eubodonida</taxon>
        <taxon>Bodonidae</taxon>
        <taxon>Bodo</taxon>
    </lineage>
</organism>